<protein>
    <submittedName>
        <fullName evidence="2">Uncharacterized protein</fullName>
    </submittedName>
</protein>
<feature type="chain" id="PRO_5032540271" evidence="1">
    <location>
        <begin position="26"/>
        <end position="332"/>
    </location>
</feature>
<sequence>MLWSFQILSLAFFAFFVFLVSNCSSNDSLLLISRFEFVDFARIPPPFSSSLRVLFAIIALRFDMTKEDDNTFVWKVTPSSNPSVRVSRVSASEVVSLEEREVSSTAAFEVDLAELDWEYERRNDVPIERDDDIPSFAFMPDSAKEFTSWSDTHGVACGDKGSVRIMSLDGTRFLMYSFVFMPLDIKPHLTPFEMNVLHCLNLCLTQLTGNAWALLCGFQLQCYRLQESLVRVVPLKGVHPFWLDEGNRQLFSLTWSKASSLPIVDRESLSLGEIKIVDRMSERLERVKNLKYHISKVDKAREFALWRLAAAPSATEGGSSKSVPSASLPSLT</sequence>
<dbReference type="EMBL" id="JAAIUW010000006">
    <property type="protein sequence ID" value="KAF7829379.1"/>
    <property type="molecule type" value="Genomic_DNA"/>
</dbReference>
<name>A0A834U3A2_9FABA</name>
<evidence type="ECO:0000256" key="1">
    <source>
        <dbReference type="SAM" id="SignalP"/>
    </source>
</evidence>
<evidence type="ECO:0000313" key="2">
    <source>
        <dbReference type="EMBL" id="KAF7829379.1"/>
    </source>
</evidence>
<evidence type="ECO:0000313" key="3">
    <source>
        <dbReference type="Proteomes" id="UP000634136"/>
    </source>
</evidence>
<gene>
    <name evidence="2" type="ORF">G2W53_020543</name>
</gene>
<dbReference type="AlphaFoldDB" id="A0A834U3A2"/>
<dbReference type="Proteomes" id="UP000634136">
    <property type="component" value="Unassembled WGS sequence"/>
</dbReference>
<comment type="caution">
    <text evidence="2">The sequence shown here is derived from an EMBL/GenBank/DDBJ whole genome shotgun (WGS) entry which is preliminary data.</text>
</comment>
<keyword evidence="1" id="KW-0732">Signal</keyword>
<accession>A0A834U3A2</accession>
<reference evidence="2" key="1">
    <citation type="submission" date="2020-09" db="EMBL/GenBank/DDBJ databases">
        <title>Genome-Enabled Discovery of Anthraquinone Biosynthesis in Senna tora.</title>
        <authorList>
            <person name="Kang S.-H."/>
            <person name="Pandey R.P."/>
            <person name="Lee C.-M."/>
            <person name="Sim J.-S."/>
            <person name="Jeong J.-T."/>
            <person name="Choi B.-S."/>
            <person name="Jung M."/>
            <person name="Ginzburg D."/>
            <person name="Zhao K."/>
            <person name="Won S.Y."/>
            <person name="Oh T.-J."/>
            <person name="Yu Y."/>
            <person name="Kim N.-H."/>
            <person name="Lee O.R."/>
            <person name="Lee T.-H."/>
            <person name="Bashyal P."/>
            <person name="Kim T.-S."/>
            <person name="Lee W.-H."/>
            <person name="Kawkins C."/>
            <person name="Kim C.-K."/>
            <person name="Kim J.S."/>
            <person name="Ahn B.O."/>
            <person name="Rhee S.Y."/>
            <person name="Sohng J.K."/>
        </authorList>
    </citation>
    <scope>NUCLEOTIDE SEQUENCE</scope>
    <source>
        <tissue evidence="2">Leaf</tissue>
    </source>
</reference>
<proteinExistence type="predicted"/>
<organism evidence="2 3">
    <name type="scientific">Senna tora</name>
    <dbReference type="NCBI Taxonomy" id="362788"/>
    <lineage>
        <taxon>Eukaryota</taxon>
        <taxon>Viridiplantae</taxon>
        <taxon>Streptophyta</taxon>
        <taxon>Embryophyta</taxon>
        <taxon>Tracheophyta</taxon>
        <taxon>Spermatophyta</taxon>
        <taxon>Magnoliopsida</taxon>
        <taxon>eudicotyledons</taxon>
        <taxon>Gunneridae</taxon>
        <taxon>Pentapetalae</taxon>
        <taxon>rosids</taxon>
        <taxon>fabids</taxon>
        <taxon>Fabales</taxon>
        <taxon>Fabaceae</taxon>
        <taxon>Caesalpinioideae</taxon>
        <taxon>Cassia clade</taxon>
        <taxon>Senna</taxon>
    </lineage>
</organism>
<keyword evidence="3" id="KW-1185">Reference proteome</keyword>
<feature type="signal peptide" evidence="1">
    <location>
        <begin position="1"/>
        <end position="25"/>
    </location>
</feature>